<sequence length="1136" mass="122851">MLSPTETNSKKPDTSDVFPLPIPEECRQNIFFQNSLIPSIEQRLSSPCPFRGPQSLYGFSSSSSSASHTPAASSPRNLVLPLNRRRTSLARAKNTKAFACLLSFFSLPSQDPTATPGQFPIIASRDLWEFFVLLQEMEKYSVPRQVTVKSREKGWETFRLKIPFLAYSPSQGVSTDFLSWWSPRELPDWKHFEPLGHAPIVKERGGMSFEFLHQKKLCGRPCRLRGGEVVSIPLLIWQHPLSVHFAKHQAEMLPLGYFRTLPEDRMGVFVFQKFALALTNRVAFIQAFPSQVEERIVRADRFMAEIVDWVSVFRDRGALWTPLRLHEPLKRKWREEKTLRAWSMADGSSLIVIPDVMAIRLTHGEMPGVVASVPLTRSQLLEVTSLFVIIADGGSGGAFEKGKRQGEKEGRLGGGFSLNTRFPGIAKSCSDARTLRKGYEYFCESSAEPFSVLDFQDPSDPVTHSPIMSPQQSNAASCTCEMEGGSGGRFPRILIAVSGEESKAFRDLSRVMTEYGIEKGWLEEGEGEGGVGAESNGGVPAGGLGKSGPSPSLQQQQQQQQQQPVSPFQQSTSFSSSRTPPPNGSGWGGGQGRAVRLPLPPPPPLAVETLRVVCAQQFSDDGSYFLSIEAEVFHRPVILFVRIAPTAVLQPQRVGGEGGGKEATNGQGKGEREKTDGAWGSFVTAPRQRSEDLQDEKKKQEEKEKETDGYLSRADLKNMTFAHRIWVPPKGVDGISVLGLFPSAQRRLYFSSLAVQPSPLPSVPSLLNGRGSLSDSSNRVGADGKKGFAPFDLLEVDFDSHNGEGEGDGDGEGVSVAADLSARAGTPRSEALEAFARLVPPSGPHSDPRQSHSPLRDLMTPHTRWVFDCLSERMTMNLSPLPVLPKRVVHTLRPLLPERDVQETTRDPSEAFGIGGGSAAQSEAGRDRDGWTTAGMVSPARGVVSTETDIVGGVEQQLETDAEVDREAGEWELVEELSSHFFSHVQNDRETGNRGAAPPRVPSAGSSRAQGRGAATSRPGGVSSTLSSFCRGIGGGEDGEGGKETAAFRDVQRDALEMASSSDPPLGVAMASHPFFQRPPASPPPEAEGASADRGVEEEGREVEVRGDGGGGSAETVGGEGGSGMGEGGGHGDDLD</sequence>
<protein>
    <submittedName>
        <fullName evidence="2">Uncharacterized protein</fullName>
    </submittedName>
</protein>
<dbReference type="PANTHER" id="PTHR40903:SF1">
    <property type="entry name" value="HYPHALLY REGULATED CELL WALL PROTEIN 3"/>
    <property type="match status" value="1"/>
</dbReference>
<feature type="compositionally biased region" description="Basic and acidic residues" evidence="1">
    <location>
        <begin position="1094"/>
        <end position="1107"/>
    </location>
</feature>
<feature type="region of interest" description="Disordered" evidence="1">
    <location>
        <begin position="523"/>
        <end position="601"/>
    </location>
</feature>
<dbReference type="AlphaFoldDB" id="A0A0G4FBW2"/>
<feature type="region of interest" description="Disordered" evidence="1">
    <location>
        <begin position="1058"/>
        <end position="1136"/>
    </location>
</feature>
<gene>
    <name evidence="2" type="ORF">Cvel_16095</name>
</gene>
<feature type="region of interest" description="Disordered" evidence="1">
    <location>
        <begin position="988"/>
        <end position="1043"/>
    </location>
</feature>
<accession>A0A0G4FBW2</accession>
<dbReference type="PANTHER" id="PTHR40903">
    <property type="entry name" value="GLYCINE-RICH CELL WALL STRUCTURAL PROTEIN 1-LIKE"/>
    <property type="match status" value="1"/>
</dbReference>
<feature type="region of interest" description="Disordered" evidence="1">
    <location>
        <begin position="902"/>
        <end position="935"/>
    </location>
</feature>
<feature type="compositionally biased region" description="Low complexity" evidence="1">
    <location>
        <begin position="547"/>
        <end position="578"/>
    </location>
</feature>
<reference evidence="2" key="1">
    <citation type="submission" date="2014-11" db="EMBL/GenBank/DDBJ databases">
        <authorList>
            <person name="Otto D Thomas"/>
            <person name="Naeem Raeece"/>
        </authorList>
    </citation>
    <scope>NUCLEOTIDE SEQUENCE</scope>
</reference>
<name>A0A0G4FBW2_9ALVE</name>
<proteinExistence type="predicted"/>
<feature type="region of interest" description="Disordered" evidence="1">
    <location>
        <begin position="651"/>
        <end position="711"/>
    </location>
</feature>
<feature type="compositionally biased region" description="Gly residues" evidence="1">
    <location>
        <begin position="1108"/>
        <end position="1129"/>
    </location>
</feature>
<dbReference type="VEuPathDB" id="CryptoDB:Cvel_16095"/>
<feature type="compositionally biased region" description="Low complexity" evidence="1">
    <location>
        <begin position="1003"/>
        <end position="1018"/>
    </location>
</feature>
<evidence type="ECO:0000256" key="1">
    <source>
        <dbReference type="SAM" id="MobiDB-lite"/>
    </source>
</evidence>
<feature type="compositionally biased region" description="Basic and acidic residues" evidence="1">
    <location>
        <begin position="688"/>
        <end position="708"/>
    </location>
</feature>
<organism evidence="2">
    <name type="scientific">Chromera velia CCMP2878</name>
    <dbReference type="NCBI Taxonomy" id="1169474"/>
    <lineage>
        <taxon>Eukaryota</taxon>
        <taxon>Sar</taxon>
        <taxon>Alveolata</taxon>
        <taxon>Colpodellida</taxon>
        <taxon>Chromeraceae</taxon>
        <taxon>Chromera</taxon>
    </lineage>
</organism>
<evidence type="ECO:0000313" key="2">
    <source>
        <dbReference type="EMBL" id="CEM10105.1"/>
    </source>
</evidence>
<dbReference type="EMBL" id="CDMZ01000248">
    <property type="protein sequence ID" value="CEM10105.1"/>
    <property type="molecule type" value="Genomic_DNA"/>
</dbReference>